<evidence type="ECO:0000313" key="2">
    <source>
        <dbReference type="EMBL" id="EWH08800.1"/>
    </source>
</evidence>
<evidence type="ECO:0000313" key="3">
    <source>
        <dbReference type="Proteomes" id="UP000019276"/>
    </source>
</evidence>
<keyword evidence="3" id="KW-1185">Reference proteome</keyword>
<dbReference type="RefSeq" id="WP_200870157.1">
    <property type="nucleotide sequence ID" value="NZ_ARZY01000036.1"/>
</dbReference>
<keyword evidence="1" id="KW-0732">Signal</keyword>
<dbReference type="eggNOG" id="ENOG5032ZW3">
    <property type="taxonomic scope" value="Bacteria"/>
</dbReference>
<reference evidence="2 3" key="1">
    <citation type="journal article" date="2014" name="Genome Announc.">
        <title>Draft Genome Sequence of the Agar-Degrading Bacterium Catenovulum sp. Strain DS-2, Isolated from Intestines of Haliotis diversicolor.</title>
        <authorList>
            <person name="Shan D."/>
            <person name="Li X."/>
            <person name="Gu Z."/>
            <person name="Wei G."/>
            <person name="Gao Z."/>
            <person name="Shao Z."/>
        </authorList>
    </citation>
    <scope>NUCLEOTIDE SEQUENCE [LARGE SCALE GENOMIC DNA]</scope>
    <source>
        <strain evidence="2 3">DS-2</strain>
    </source>
</reference>
<sequence length="211" mass="23470">MKYIFILFICLGLSQNSFAARNYIFSPTHVYFEYSGGYKVEIKTSQDGKSLDSLTVTLKSTIISIPSEDLKIVKNPVLNNVSVAGGTMGSGKDDVLQYVTLGYGAIYYLGDAVEEPIPDDLFENSKYLALPSKQDLGLGKKLAITFVAETLPDHLDKAYEIFSRKGAYAKFKAFLSSVDKLELWYEHEAQSLNQAIRDWCNSNSIKITSDS</sequence>
<dbReference type="AlphaFoldDB" id="W7QTP2"/>
<accession>W7QTP2</accession>
<protein>
    <submittedName>
        <fullName evidence="2">Uncharacterized protein</fullName>
    </submittedName>
</protein>
<comment type="caution">
    <text evidence="2">The sequence shown here is derived from an EMBL/GenBank/DDBJ whole genome shotgun (WGS) entry which is preliminary data.</text>
</comment>
<dbReference type="Proteomes" id="UP000019276">
    <property type="component" value="Unassembled WGS sequence"/>
</dbReference>
<name>W7QTP2_9ALTE</name>
<proteinExistence type="predicted"/>
<evidence type="ECO:0000256" key="1">
    <source>
        <dbReference type="SAM" id="SignalP"/>
    </source>
</evidence>
<dbReference type="EMBL" id="ARZY01000036">
    <property type="protein sequence ID" value="EWH08800.1"/>
    <property type="molecule type" value="Genomic_DNA"/>
</dbReference>
<feature type="chain" id="PRO_5004898544" evidence="1">
    <location>
        <begin position="20"/>
        <end position="211"/>
    </location>
</feature>
<organism evidence="2 3">
    <name type="scientific">Catenovulum agarivorans DS-2</name>
    <dbReference type="NCBI Taxonomy" id="1328313"/>
    <lineage>
        <taxon>Bacteria</taxon>
        <taxon>Pseudomonadati</taxon>
        <taxon>Pseudomonadota</taxon>
        <taxon>Gammaproteobacteria</taxon>
        <taxon>Alteromonadales</taxon>
        <taxon>Alteromonadaceae</taxon>
        <taxon>Catenovulum</taxon>
    </lineage>
</organism>
<feature type="signal peptide" evidence="1">
    <location>
        <begin position="1"/>
        <end position="19"/>
    </location>
</feature>
<gene>
    <name evidence="2" type="ORF">DS2_15469</name>
</gene>